<dbReference type="CDD" id="cd00159">
    <property type="entry name" value="RhoGAP"/>
    <property type="match status" value="1"/>
</dbReference>
<proteinExistence type="predicted"/>
<dbReference type="GO" id="GO:0007165">
    <property type="term" value="P:signal transduction"/>
    <property type="evidence" value="ECO:0007669"/>
    <property type="project" value="InterPro"/>
</dbReference>
<dbReference type="Gene3D" id="1.10.555.10">
    <property type="entry name" value="Rho GTPase activation protein"/>
    <property type="match status" value="1"/>
</dbReference>
<dbReference type="EMBL" id="BDEQ01000001">
    <property type="protein sequence ID" value="GAT91680.1"/>
    <property type="molecule type" value="Genomic_DNA"/>
</dbReference>
<dbReference type="GO" id="GO:0005096">
    <property type="term" value="F:GTPase activator activity"/>
    <property type="evidence" value="ECO:0007669"/>
    <property type="project" value="TreeGrafter"/>
</dbReference>
<evidence type="ECO:0000313" key="2">
    <source>
        <dbReference type="EMBL" id="GAT91680.1"/>
    </source>
</evidence>
<feature type="domain" description="Rho-GAP" evidence="1">
    <location>
        <begin position="398"/>
        <end position="600"/>
    </location>
</feature>
<organism evidence="2 3">
    <name type="scientific">Entamoeba histolytica</name>
    <dbReference type="NCBI Taxonomy" id="5759"/>
    <lineage>
        <taxon>Eukaryota</taxon>
        <taxon>Amoebozoa</taxon>
        <taxon>Evosea</taxon>
        <taxon>Archamoebae</taxon>
        <taxon>Mastigamoebida</taxon>
        <taxon>Entamoebidae</taxon>
        <taxon>Entamoeba</taxon>
    </lineage>
</organism>
<dbReference type="InterPro" id="IPR000198">
    <property type="entry name" value="RhoGAP_dom"/>
</dbReference>
<dbReference type="VEuPathDB" id="AmoebaDB:EHI_148420"/>
<protein>
    <recommendedName>
        <fullName evidence="1">Rho-GAP domain-containing protein</fullName>
    </recommendedName>
</protein>
<sequence length="676" mass="78297">MPSQKKIEKRPKDVLREVKRMSMNRERISNAGIIGMYVLLGNEIIVKTPSKISYQTLPHLKIEDTVVYGQNVRQYLKNQYGFENITDSRTKEIIVMNAVSSTFMELLGGKQTRKKGTSKNVKLMIFESIKPFNKIGFQQFAESVINVVSSIINDNKCKRQQTVHLQAYDERIIEIFKVISSNQDNLGENGVEIVNMILKQVETIYQTDVVEDQFFNPIIQQPMDIFNYEIVNEIAFWYYQQLFEEKCYEYIEGLAECIKGHAEYIDSIYCINLPGLSKSVGLNHINESLQCISNELETISERFRFCHHECHNLIERLNTLILSQSKQDASKIRGELQCHGPLHLHSIIQSFQRMFSECDLQISANRDMLKAVANAQQQKLLNDIRELSRNENNRYLKKDLKEILKEEQKTKDQLPNQIESIFLYIINSCCEKEFIMNKANSQEKDYAKEVLLRMDQIDFEGLPPNVVCECLKMFLKQLPNSLINSELTNTIIQQWNNLGQPNEYSTHNKPVRQMINSCSKESITLLTALLKVCCKIESLSDVNKMNEQSLADNLYSCIFSINSLSIKPIKSEQIQIEQLKKESTLKEIIVFLIKEFQHLFPENVSDITTMRSQMKQMKIDNCFGTIQRVVEKADVKKRGTTISIPHKNEPKTLLVKPKPLLTEIQEFLRKKGIGKQ</sequence>
<dbReference type="PROSITE" id="PS50238">
    <property type="entry name" value="RHOGAP"/>
    <property type="match status" value="1"/>
</dbReference>
<dbReference type="FunFam" id="1.10.555.10:FF:000103">
    <property type="entry name" value="RhoGAP domain containing protein"/>
    <property type="match status" value="1"/>
</dbReference>
<dbReference type="OMA" id="IVAMINT"/>
<dbReference type="InterPro" id="IPR008936">
    <property type="entry name" value="Rho_GTPase_activation_prot"/>
</dbReference>
<dbReference type="VEuPathDB" id="AmoebaDB:EHI7A_022850"/>
<dbReference type="Proteomes" id="UP000078387">
    <property type="component" value="Unassembled WGS sequence"/>
</dbReference>
<accession>A0A5K1UBF0</accession>
<dbReference type="PANTHER" id="PTHR23179:SF3">
    <property type="entry name" value="RHO GTPASE-ACTIVATING PROTEIN 20"/>
    <property type="match status" value="1"/>
</dbReference>
<dbReference type="VEuPathDB" id="AmoebaDB:EHI8A_020340"/>
<dbReference type="VEuPathDB" id="AmoebaDB:EHI5A_004360"/>
<evidence type="ECO:0000259" key="1">
    <source>
        <dbReference type="PROSITE" id="PS50238"/>
    </source>
</evidence>
<gene>
    <name evidence="2" type="ORF">CL6EHI_148420</name>
</gene>
<dbReference type="SUPFAM" id="SSF48350">
    <property type="entry name" value="GTPase activation domain, GAP"/>
    <property type="match status" value="1"/>
</dbReference>
<evidence type="ECO:0000313" key="3">
    <source>
        <dbReference type="Proteomes" id="UP000078387"/>
    </source>
</evidence>
<reference evidence="2 3" key="1">
    <citation type="submission" date="2016-05" db="EMBL/GenBank/DDBJ databases">
        <title>First whole genome sequencing of Entamoeba histolytica HM1:IMSS-clone-6.</title>
        <authorList>
            <person name="Mukherjee Avik.K."/>
            <person name="Izumyama S."/>
            <person name="Nakada-Tsukui K."/>
            <person name="Nozaki T."/>
        </authorList>
    </citation>
    <scope>NUCLEOTIDE SEQUENCE [LARGE SCALE GENOMIC DNA]</scope>
    <source>
        <strain evidence="2 3">HM1:IMSS clone 6</strain>
    </source>
</reference>
<comment type="caution">
    <text evidence="2">The sequence shown here is derived from an EMBL/GenBank/DDBJ whole genome shotgun (WGS) entry which is preliminary data.</text>
</comment>
<dbReference type="SMART" id="SM00324">
    <property type="entry name" value="RhoGAP"/>
    <property type="match status" value="1"/>
</dbReference>
<dbReference type="VEuPathDB" id="AmoebaDB:KM1_052730"/>
<dbReference type="AlphaFoldDB" id="A0A5K1UBF0"/>
<name>A0A5K1UBF0_ENTHI</name>
<dbReference type="Pfam" id="PF00620">
    <property type="entry name" value="RhoGAP"/>
    <property type="match status" value="1"/>
</dbReference>
<dbReference type="PANTHER" id="PTHR23179">
    <property type="entry name" value="T-CELL ACTIVATION RHO GTPASE ACTIVATING PROTEIN-RELATED"/>
    <property type="match status" value="1"/>
</dbReference>